<dbReference type="PROSITE" id="PS50112">
    <property type="entry name" value="PAS"/>
    <property type="match status" value="1"/>
</dbReference>
<evidence type="ECO:0000259" key="7">
    <source>
        <dbReference type="PROSITE" id="PS50112"/>
    </source>
</evidence>
<dbReference type="Gene3D" id="2.10.70.100">
    <property type="match status" value="2"/>
</dbReference>
<dbReference type="EC" id="2.7.13.3" evidence="2"/>
<keyword evidence="4" id="KW-0808">Transferase</keyword>
<evidence type="ECO:0000259" key="6">
    <source>
        <dbReference type="PROSITE" id="PS50109"/>
    </source>
</evidence>
<dbReference type="InterPro" id="IPR036097">
    <property type="entry name" value="HisK_dim/P_sf"/>
</dbReference>
<feature type="domain" description="Histidine kinase" evidence="6">
    <location>
        <begin position="712"/>
        <end position="936"/>
    </location>
</feature>
<dbReference type="SUPFAM" id="SSF55874">
    <property type="entry name" value="ATPase domain of HSP90 chaperone/DNA topoisomerase II/histidine kinase"/>
    <property type="match status" value="1"/>
</dbReference>
<dbReference type="SMART" id="SM00091">
    <property type="entry name" value="PAS"/>
    <property type="match status" value="4"/>
</dbReference>
<dbReference type="Gene3D" id="3.30.565.10">
    <property type="entry name" value="Histidine kinase-like ATPase, C-terminal domain"/>
    <property type="match status" value="1"/>
</dbReference>
<feature type="domain" description="PAC" evidence="8">
    <location>
        <begin position="372"/>
        <end position="424"/>
    </location>
</feature>
<comment type="caution">
    <text evidence="9">The sequence shown here is derived from an EMBL/GenBank/DDBJ whole genome shotgun (WGS) entry which is preliminary data.</text>
</comment>
<dbReference type="Pfam" id="PF08447">
    <property type="entry name" value="PAS_3"/>
    <property type="match status" value="3"/>
</dbReference>
<dbReference type="Gene3D" id="3.30.450.20">
    <property type="entry name" value="PAS domain"/>
    <property type="match status" value="5"/>
</dbReference>
<sequence>MEANSLSKPVYPFLSGGEMGKLMRSTAWSKSSLGDPDTWPQSLQTLLTVVLNSRLPMCLFWGPELICFYNDAYQPCFKDTRVLGQRAENAWAEKWADVKPIIDQLLAGGPVIQKEAQLTPVYHNGKAETAYWTVCYSPVSNEAGQPYGVLITCTETTKPEEVLHHPDESRDQFFFAIDAAELGTWDLNLITHRFTANDRLKDWFGLPSNSEFELSLALEAIVGADQQEVSQAIWNALKPASGGQYDVTYTIANLITGQKRTVRAKGKAYFNELGVAYRFAGTAQDTTEQLLARQQMERAEQLAKLALEGAGAGSFYIDLADNNLTYSPTLSRIFTGVESTGLTRDLLLTYIVPEDRLIREKAYQQAAQTGKLRYEARTVWNDGSVHWLRVLGTYLSDSTGAYAHFAGIAQDITAEVEARAEQKKLLSLVENSHDYMAVSDVEGRQIYLNRAGRELTGLDPDQSITHLYRHEFYVPEHARRVRAYRLSSLLNSDEQANVVYLKHFKTGEVIPCNASYVKINDPTTGQQIGRGATLRDLRPELAFRKELVNSEAILQQVNQRLEMALEAGRLGSYELELATGRITCTAQCKANYGLPADITFDIPDLIRVMVPEDQQRVQGLVNDAVINRSVYNAEYRVIWPDGSLHWIRAWGRGVYDDNGKPLQMVGITLDVTPERMAQQRLERQVQERTQELTAANQALVRTNHELEQFAYIASHDLQEPLRKIQSFASLLQENQDDDQLGNLYLSKIIKSAQRMSALIKAVLNYSRLAKIDDQLEPTDLNQILQNVLSDFDLLIEQKEAVIEYSPLPMVVGIPLQLNQLFTNLIGNALKFTNSNPLIQISSGILSAEQTAQQMGLNPALSYIWLAVRDNGIGFEQQYANQIFALFQRLSNGKSYSGTGIGLAICKKIVDNHNGVIIAQSQPNQGATFTIYLPVHGPTGNS</sequence>
<dbReference type="InterPro" id="IPR001610">
    <property type="entry name" value="PAC"/>
</dbReference>
<dbReference type="PANTHER" id="PTHR43304">
    <property type="entry name" value="PHYTOCHROME-LIKE PROTEIN CPH1"/>
    <property type="match status" value="1"/>
</dbReference>
<keyword evidence="3" id="KW-0597">Phosphoprotein</keyword>
<dbReference type="InterPro" id="IPR052162">
    <property type="entry name" value="Sensor_kinase/Photoreceptor"/>
</dbReference>
<dbReference type="InterPro" id="IPR000700">
    <property type="entry name" value="PAS-assoc_C"/>
</dbReference>
<evidence type="ECO:0000256" key="2">
    <source>
        <dbReference type="ARBA" id="ARBA00012438"/>
    </source>
</evidence>
<dbReference type="InterPro" id="IPR036890">
    <property type="entry name" value="HATPase_C_sf"/>
</dbReference>
<evidence type="ECO:0000256" key="5">
    <source>
        <dbReference type="ARBA" id="ARBA00022777"/>
    </source>
</evidence>
<dbReference type="SUPFAM" id="SSF47384">
    <property type="entry name" value="Homodimeric domain of signal transducing histidine kinase"/>
    <property type="match status" value="1"/>
</dbReference>
<name>A0ABW5M339_9BACT</name>
<dbReference type="InterPro" id="IPR013655">
    <property type="entry name" value="PAS_fold_3"/>
</dbReference>
<dbReference type="NCBIfam" id="TIGR00229">
    <property type="entry name" value="sensory_box"/>
    <property type="match status" value="3"/>
</dbReference>
<feature type="domain" description="PAC" evidence="8">
    <location>
        <begin position="245"/>
        <end position="298"/>
    </location>
</feature>
<dbReference type="InterPro" id="IPR005467">
    <property type="entry name" value="His_kinase_dom"/>
</dbReference>
<dbReference type="Pfam" id="PF02518">
    <property type="entry name" value="HATPase_c"/>
    <property type="match status" value="1"/>
</dbReference>
<dbReference type="Pfam" id="PF08448">
    <property type="entry name" value="PAS_4"/>
    <property type="match status" value="1"/>
</dbReference>
<dbReference type="CDD" id="cd00130">
    <property type="entry name" value="PAS"/>
    <property type="match status" value="3"/>
</dbReference>
<dbReference type="Gene3D" id="1.10.287.130">
    <property type="match status" value="1"/>
</dbReference>
<dbReference type="InterPro" id="IPR013656">
    <property type="entry name" value="PAS_4"/>
</dbReference>
<dbReference type="SMART" id="SM00388">
    <property type="entry name" value="HisKA"/>
    <property type="match status" value="1"/>
</dbReference>
<dbReference type="InterPro" id="IPR003661">
    <property type="entry name" value="HisK_dim/P_dom"/>
</dbReference>
<dbReference type="PANTHER" id="PTHR43304:SF1">
    <property type="entry name" value="PAC DOMAIN-CONTAINING PROTEIN"/>
    <property type="match status" value="1"/>
</dbReference>
<dbReference type="Pfam" id="PF00989">
    <property type="entry name" value="PAS"/>
    <property type="match status" value="1"/>
</dbReference>
<keyword evidence="10" id="KW-1185">Reference proteome</keyword>
<dbReference type="PROSITE" id="PS50113">
    <property type="entry name" value="PAC"/>
    <property type="match status" value="3"/>
</dbReference>
<dbReference type="PRINTS" id="PR00344">
    <property type="entry name" value="BCTRLSENSOR"/>
</dbReference>
<organism evidence="9 10">
    <name type="scientific">Spirosoma soli</name>
    <dbReference type="NCBI Taxonomy" id="1770529"/>
    <lineage>
        <taxon>Bacteria</taxon>
        <taxon>Pseudomonadati</taxon>
        <taxon>Bacteroidota</taxon>
        <taxon>Cytophagia</taxon>
        <taxon>Cytophagales</taxon>
        <taxon>Cytophagaceae</taxon>
        <taxon>Spirosoma</taxon>
    </lineage>
</organism>
<feature type="domain" description="PAS" evidence="7">
    <location>
        <begin position="421"/>
        <end position="493"/>
    </location>
</feature>
<evidence type="ECO:0000256" key="3">
    <source>
        <dbReference type="ARBA" id="ARBA00022553"/>
    </source>
</evidence>
<dbReference type="PROSITE" id="PS50109">
    <property type="entry name" value="HIS_KIN"/>
    <property type="match status" value="1"/>
</dbReference>
<evidence type="ECO:0000256" key="1">
    <source>
        <dbReference type="ARBA" id="ARBA00000085"/>
    </source>
</evidence>
<proteinExistence type="predicted"/>
<dbReference type="EMBL" id="JBHULN010000004">
    <property type="protein sequence ID" value="MFD2570568.1"/>
    <property type="molecule type" value="Genomic_DNA"/>
</dbReference>
<dbReference type="InterPro" id="IPR035965">
    <property type="entry name" value="PAS-like_dom_sf"/>
</dbReference>
<dbReference type="SUPFAM" id="SSF55785">
    <property type="entry name" value="PYP-like sensor domain (PAS domain)"/>
    <property type="match status" value="4"/>
</dbReference>
<feature type="domain" description="PAC" evidence="8">
    <location>
        <begin position="631"/>
        <end position="683"/>
    </location>
</feature>
<dbReference type="Pfam" id="PF00512">
    <property type="entry name" value="HisKA"/>
    <property type="match status" value="1"/>
</dbReference>
<dbReference type="InterPro" id="IPR003594">
    <property type="entry name" value="HATPase_dom"/>
</dbReference>
<comment type="catalytic activity">
    <reaction evidence="1">
        <text>ATP + protein L-histidine = ADP + protein N-phospho-L-histidine.</text>
        <dbReference type="EC" id="2.7.13.3"/>
    </reaction>
</comment>
<accession>A0ABW5M339</accession>
<dbReference type="InterPro" id="IPR013767">
    <property type="entry name" value="PAS_fold"/>
</dbReference>
<evidence type="ECO:0000313" key="10">
    <source>
        <dbReference type="Proteomes" id="UP001597469"/>
    </source>
</evidence>
<dbReference type="SMART" id="SM00387">
    <property type="entry name" value="HATPase_c"/>
    <property type="match status" value="1"/>
</dbReference>
<evidence type="ECO:0000259" key="8">
    <source>
        <dbReference type="PROSITE" id="PS50113"/>
    </source>
</evidence>
<dbReference type="Proteomes" id="UP001597469">
    <property type="component" value="Unassembled WGS sequence"/>
</dbReference>
<evidence type="ECO:0000256" key="4">
    <source>
        <dbReference type="ARBA" id="ARBA00022679"/>
    </source>
</evidence>
<dbReference type="SMART" id="SM00086">
    <property type="entry name" value="PAC"/>
    <property type="match status" value="4"/>
</dbReference>
<protein>
    <recommendedName>
        <fullName evidence="2">histidine kinase</fullName>
        <ecNumber evidence="2">2.7.13.3</ecNumber>
    </recommendedName>
</protein>
<reference evidence="10" key="1">
    <citation type="journal article" date="2019" name="Int. J. Syst. Evol. Microbiol.">
        <title>The Global Catalogue of Microorganisms (GCM) 10K type strain sequencing project: providing services to taxonomists for standard genome sequencing and annotation.</title>
        <authorList>
            <consortium name="The Broad Institute Genomics Platform"/>
            <consortium name="The Broad Institute Genome Sequencing Center for Infectious Disease"/>
            <person name="Wu L."/>
            <person name="Ma J."/>
        </authorList>
    </citation>
    <scope>NUCLEOTIDE SEQUENCE [LARGE SCALE GENOMIC DNA]</scope>
    <source>
        <strain evidence="10">KCTC 42805</strain>
    </source>
</reference>
<dbReference type="CDD" id="cd00082">
    <property type="entry name" value="HisKA"/>
    <property type="match status" value="1"/>
</dbReference>
<dbReference type="RefSeq" id="WP_381521365.1">
    <property type="nucleotide sequence ID" value="NZ_JBHULN010000004.1"/>
</dbReference>
<gene>
    <name evidence="9" type="ORF">ACFSUS_07990</name>
</gene>
<keyword evidence="5" id="KW-0418">Kinase</keyword>
<evidence type="ECO:0000313" key="9">
    <source>
        <dbReference type="EMBL" id="MFD2570568.1"/>
    </source>
</evidence>
<dbReference type="InterPro" id="IPR000014">
    <property type="entry name" value="PAS"/>
</dbReference>
<dbReference type="InterPro" id="IPR004358">
    <property type="entry name" value="Sig_transdc_His_kin-like_C"/>
</dbReference>